<accession>G6AVA5</accession>
<gene>
    <name evidence="1" type="ORF">HMPREF0673_00540</name>
</gene>
<name>G6AVA5_9BACT</name>
<dbReference type="Proteomes" id="UP000004407">
    <property type="component" value="Unassembled WGS sequence"/>
</dbReference>
<dbReference type="GeneID" id="78336383"/>
<organism evidence="1 2">
    <name type="scientific">Leyella stercorea DSM 18206</name>
    <dbReference type="NCBI Taxonomy" id="1002367"/>
    <lineage>
        <taxon>Bacteria</taxon>
        <taxon>Pseudomonadati</taxon>
        <taxon>Bacteroidota</taxon>
        <taxon>Bacteroidia</taxon>
        <taxon>Bacteroidales</taxon>
        <taxon>Prevotellaceae</taxon>
        <taxon>Leyella</taxon>
    </lineage>
</organism>
<dbReference type="PATRIC" id="fig|1002367.3.peg.432"/>
<dbReference type="HOGENOM" id="CLU_2070988_0_0_10"/>
<sequence>MKTSRTIHSFLLSQQEGQTLLTAQEYPWSVLQVIPTTPADFDRTVAALKERGMVAHHDTDRTFCIIHLTSGDHDGQHPERYIPITQNNYMQFIEDLKDVMTQAAVWYESNVISRLKTH</sequence>
<protein>
    <submittedName>
        <fullName evidence="1">Uncharacterized protein</fullName>
    </submittedName>
</protein>
<dbReference type="RefSeq" id="WP_007897459.1">
    <property type="nucleotide sequence ID" value="NZ_JH379375.1"/>
</dbReference>
<dbReference type="AlphaFoldDB" id="G6AVA5"/>
<proteinExistence type="predicted"/>
<dbReference type="EMBL" id="AFZZ01000053">
    <property type="protein sequence ID" value="EHJ41778.1"/>
    <property type="molecule type" value="Genomic_DNA"/>
</dbReference>
<reference evidence="1 2" key="1">
    <citation type="submission" date="2011-08" db="EMBL/GenBank/DDBJ databases">
        <authorList>
            <person name="Weinstock G."/>
            <person name="Sodergren E."/>
            <person name="Clifton S."/>
            <person name="Fulton L."/>
            <person name="Fulton B."/>
            <person name="Courtney L."/>
            <person name="Fronick C."/>
            <person name="Harrison M."/>
            <person name="Strong C."/>
            <person name="Farmer C."/>
            <person name="Delahaunty K."/>
            <person name="Markovic C."/>
            <person name="Hall O."/>
            <person name="Minx P."/>
            <person name="Tomlinson C."/>
            <person name="Mitreva M."/>
            <person name="Hou S."/>
            <person name="Chen J."/>
            <person name="Wollam A."/>
            <person name="Pepin K.H."/>
            <person name="Johnson M."/>
            <person name="Bhonagiri V."/>
            <person name="Zhang X."/>
            <person name="Suruliraj S."/>
            <person name="Warren W."/>
            <person name="Chinwalla A."/>
            <person name="Mardis E.R."/>
            <person name="Wilson R.K."/>
        </authorList>
    </citation>
    <scope>NUCLEOTIDE SEQUENCE [LARGE SCALE GENOMIC DNA]</scope>
    <source>
        <strain evidence="1 2">DSM 18206</strain>
    </source>
</reference>
<evidence type="ECO:0000313" key="2">
    <source>
        <dbReference type="Proteomes" id="UP000004407"/>
    </source>
</evidence>
<comment type="caution">
    <text evidence="1">The sequence shown here is derived from an EMBL/GenBank/DDBJ whole genome shotgun (WGS) entry which is preliminary data.</text>
</comment>
<evidence type="ECO:0000313" key="1">
    <source>
        <dbReference type="EMBL" id="EHJ41778.1"/>
    </source>
</evidence>